<sequence length="121" mass="13994">MEERHVIFGKYEMGRLLGKGTFAKVYYGKHLVTGENVAIKVISKNQVKKEGMMEQIQREVSVMRLVRHPNIVELKEVMATKTKIFFIMEYVRGGELFAKGSQRKAQRRSSSEIFPATDQRN</sequence>
<keyword evidence="3 6" id="KW-0547">Nucleotide-binding</keyword>
<name>A0A9Q0VD22_9ROSI</name>
<feature type="region of interest" description="Disordered" evidence="7">
    <location>
        <begin position="101"/>
        <end position="121"/>
    </location>
</feature>
<evidence type="ECO:0000313" key="9">
    <source>
        <dbReference type="EMBL" id="KAJ6745358.1"/>
    </source>
</evidence>
<evidence type="ECO:0000256" key="4">
    <source>
        <dbReference type="ARBA" id="ARBA00022777"/>
    </source>
</evidence>
<evidence type="ECO:0000256" key="7">
    <source>
        <dbReference type="SAM" id="MobiDB-lite"/>
    </source>
</evidence>
<protein>
    <submittedName>
        <fullName evidence="9">CBL-INTERACTING SERINE/THREONINE-PROTEIN KINASE 25-RELATED</fullName>
    </submittedName>
</protein>
<comment type="caution">
    <text evidence="9">The sequence shown here is derived from an EMBL/GenBank/DDBJ whole genome shotgun (WGS) entry which is preliminary data.</text>
</comment>
<organism evidence="9 10">
    <name type="scientific">Salix koriyanagi</name>
    <dbReference type="NCBI Taxonomy" id="2511006"/>
    <lineage>
        <taxon>Eukaryota</taxon>
        <taxon>Viridiplantae</taxon>
        <taxon>Streptophyta</taxon>
        <taxon>Embryophyta</taxon>
        <taxon>Tracheophyta</taxon>
        <taxon>Spermatophyta</taxon>
        <taxon>Magnoliopsida</taxon>
        <taxon>eudicotyledons</taxon>
        <taxon>Gunneridae</taxon>
        <taxon>Pentapetalae</taxon>
        <taxon>rosids</taxon>
        <taxon>fabids</taxon>
        <taxon>Malpighiales</taxon>
        <taxon>Salicaceae</taxon>
        <taxon>Saliceae</taxon>
        <taxon>Salix</taxon>
    </lineage>
</organism>
<dbReference type="FunFam" id="3.30.200.20:FF:000096">
    <property type="entry name" value="Non-specific serine/threonine protein kinase"/>
    <property type="match status" value="1"/>
</dbReference>
<evidence type="ECO:0000259" key="8">
    <source>
        <dbReference type="PROSITE" id="PS50011"/>
    </source>
</evidence>
<gene>
    <name evidence="9" type="ORF">OIU74_028104</name>
</gene>
<dbReference type="GO" id="GO:0007165">
    <property type="term" value="P:signal transduction"/>
    <property type="evidence" value="ECO:0007669"/>
    <property type="project" value="TreeGrafter"/>
</dbReference>
<dbReference type="PANTHER" id="PTHR43895:SF162">
    <property type="entry name" value="CBL-INTERACTING SERINE_THREONINE-PROTEIN KINASE 25"/>
    <property type="match status" value="1"/>
</dbReference>
<dbReference type="SUPFAM" id="SSF56112">
    <property type="entry name" value="Protein kinase-like (PK-like)"/>
    <property type="match status" value="1"/>
</dbReference>
<reference evidence="9" key="2">
    <citation type="journal article" date="2023" name="Int. J. Mol. Sci.">
        <title>De Novo Assembly and Annotation of 11 Diverse Shrub Willow (Salix) Genomes Reveals Novel Gene Organization in Sex-Linked Regions.</title>
        <authorList>
            <person name="Hyden B."/>
            <person name="Feng K."/>
            <person name="Yates T.B."/>
            <person name="Jawdy S."/>
            <person name="Cereghino C."/>
            <person name="Smart L.B."/>
            <person name="Muchero W."/>
        </authorList>
    </citation>
    <scope>NUCLEOTIDE SEQUENCE</scope>
    <source>
        <tissue evidence="9">Shoot tip</tissue>
    </source>
</reference>
<keyword evidence="10" id="KW-1185">Reference proteome</keyword>
<dbReference type="AlphaFoldDB" id="A0A9Q0VD22"/>
<feature type="domain" description="Protein kinase" evidence="8">
    <location>
        <begin position="11"/>
        <end position="121"/>
    </location>
</feature>
<dbReference type="InterPro" id="IPR017441">
    <property type="entry name" value="Protein_kinase_ATP_BS"/>
</dbReference>
<keyword evidence="4 9" id="KW-0418">Kinase</keyword>
<dbReference type="EMBL" id="JAPFFM010000009">
    <property type="protein sequence ID" value="KAJ6745358.1"/>
    <property type="molecule type" value="Genomic_DNA"/>
</dbReference>
<dbReference type="InterPro" id="IPR000719">
    <property type="entry name" value="Prot_kinase_dom"/>
</dbReference>
<accession>A0A9Q0VD22</accession>
<proteinExistence type="predicted"/>
<dbReference type="PROSITE" id="PS00107">
    <property type="entry name" value="PROTEIN_KINASE_ATP"/>
    <property type="match status" value="1"/>
</dbReference>
<reference evidence="9" key="1">
    <citation type="submission" date="2022-11" db="EMBL/GenBank/DDBJ databases">
        <authorList>
            <person name="Hyden B.L."/>
            <person name="Feng K."/>
            <person name="Yates T."/>
            <person name="Jawdy S."/>
            <person name="Smart L.B."/>
            <person name="Muchero W."/>
        </authorList>
    </citation>
    <scope>NUCLEOTIDE SEQUENCE</scope>
    <source>
        <tissue evidence="9">Shoot tip</tissue>
    </source>
</reference>
<evidence type="ECO:0000256" key="3">
    <source>
        <dbReference type="ARBA" id="ARBA00022741"/>
    </source>
</evidence>
<evidence type="ECO:0000313" key="10">
    <source>
        <dbReference type="Proteomes" id="UP001151752"/>
    </source>
</evidence>
<dbReference type="PANTHER" id="PTHR43895">
    <property type="entry name" value="CALCIUM/CALMODULIN-DEPENDENT PROTEIN KINASE KINASE-RELATED"/>
    <property type="match status" value="1"/>
</dbReference>
<feature type="binding site" evidence="6">
    <location>
        <position position="40"/>
    </location>
    <ligand>
        <name>ATP</name>
        <dbReference type="ChEBI" id="CHEBI:30616"/>
    </ligand>
</feature>
<evidence type="ECO:0000256" key="1">
    <source>
        <dbReference type="ARBA" id="ARBA00022527"/>
    </source>
</evidence>
<dbReference type="GO" id="GO:0005524">
    <property type="term" value="F:ATP binding"/>
    <property type="evidence" value="ECO:0007669"/>
    <property type="project" value="UniProtKB-UniRule"/>
</dbReference>
<keyword evidence="2" id="KW-0808">Transferase</keyword>
<dbReference type="GO" id="GO:0004674">
    <property type="term" value="F:protein serine/threonine kinase activity"/>
    <property type="evidence" value="ECO:0007669"/>
    <property type="project" value="UniProtKB-KW"/>
</dbReference>
<dbReference type="PROSITE" id="PS50011">
    <property type="entry name" value="PROTEIN_KINASE_DOM"/>
    <property type="match status" value="1"/>
</dbReference>
<evidence type="ECO:0000256" key="2">
    <source>
        <dbReference type="ARBA" id="ARBA00022679"/>
    </source>
</evidence>
<dbReference type="InterPro" id="IPR011009">
    <property type="entry name" value="Kinase-like_dom_sf"/>
</dbReference>
<dbReference type="Pfam" id="PF00069">
    <property type="entry name" value="Pkinase"/>
    <property type="match status" value="1"/>
</dbReference>
<evidence type="ECO:0000256" key="5">
    <source>
        <dbReference type="ARBA" id="ARBA00022840"/>
    </source>
</evidence>
<keyword evidence="1" id="KW-0723">Serine/threonine-protein kinase</keyword>
<dbReference type="SMART" id="SM00220">
    <property type="entry name" value="S_TKc"/>
    <property type="match status" value="1"/>
</dbReference>
<dbReference type="Gene3D" id="3.30.200.20">
    <property type="entry name" value="Phosphorylase Kinase, domain 1"/>
    <property type="match status" value="1"/>
</dbReference>
<dbReference type="Proteomes" id="UP001151752">
    <property type="component" value="Chromosome 6"/>
</dbReference>
<keyword evidence="5 6" id="KW-0067">ATP-binding</keyword>
<evidence type="ECO:0000256" key="6">
    <source>
        <dbReference type="PROSITE-ProRule" id="PRU10141"/>
    </source>
</evidence>